<protein>
    <recommendedName>
        <fullName evidence="2">Ig</fullName>
    </recommendedName>
</protein>
<accession>A0A6J5LF36</accession>
<reference evidence="1" key="1">
    <citation type="submission" date="2020-04" db="EMBL/GenBank/DDBJ databases">
        <authorList>
            <person name="Chiriac C."/>
            <person name="Salcher M."/>
            <person name="Ghai R."/>
            <person name="Kavagutti S V."/>
        </authorList>
    </citation>
    <scope>NUCLEOTIDE SEQUENCE</scope>
</reference>
<name>A0A6J5LF36_9CAUD</name>
<sequence length="1012" mass="111620">MARPIWTTQAGDLGVIAEREFYNFPLDAYDPDGGPVSFKLVSGVMPRGLVVKSNGSLQGIPSADQSFIRGVASDVRQDTLSKFSVRCTTQSGHISDRTFSITVTGQDIPQITSLTNDLGQVYDGAYYEYQLSARDLDNDALQWGVKSGALPPGITLDPTTGKLSGFAEPQSLASTAVIPQTTTGVSATRRYTFDIGVTDGKDYSLMSYSVLVIGNSSAGTDLTDNISPMSLTIARKRPPVMMTPQQDIGQVLHDNYFSFKFDGYDFDGDEFRYALATSDLVTGFDSSSELYDKARFDLTPLRLPPGVILDEETGWVHGYIPPQEVLDDVYVTKVLAYKTTDNTITSVPTYIKFTVVGAISSYLTWDSPALLGTIQNGSLSELKVSATATKGNVLHYKLRDDFKGGTPEIAKYTFVSNGSTPSFDLGFTIGKKDIWVYVNDKPVHPKDYKIVGSSVVFPKAWPYGYGVRVKANLGYVTSYGTSLTTGRLPQGLRLLDNGLIAGKASFNGFAIDGGATTFDTRSRTYGTSVITTFDTIYRFTVEVFDDEGEIQTTKNFMISVDLSQKIPFDNLYGAALLPLHQRAQLKEILNNQNLIPDRALYRNGDPNFGKAKDLRLLLASGLDPKGAAEFQAAIATNHYKKRVLLGDLKTARATGEHGVVDYEVVYIEVIDPLENKKGKSIPQTIKLRNELKIGNDQSRYITPNSFTNMRKVINDAIGQVDKIALPRWMLSKQENDSVLGFINAVVVCYTKPGESKKIAFNLSRITGVKFNDFDFELDRYIWDNSQSKYYDPVHRTFAVAPETTFDRMGTEVASFEFAARVDIATTAAFSQINWGMLSDLTAAGVFDGLTTDLNNKTLIFAKQENYSVTTEYVTGWENYKSPWENGGFDTGTYDEFDYVAGYGSINNQRSGVYKININDDGIVQLEFVQPVAAGKRVDIRSGGTMFGDKQLFYDITAKLGQSDPDYTPITDFVIGLPTSFDGKGTRFFSNKDVYTKPDTGDKYIMFPKIGVF</sequence>
<organism evidence="1">
    <name type="scientific">uncultured Caudovirales phage</name>
    <dbReference type="NCBI Taxonomy" id="2100421"/>
    <lineage>
        <taxon>Viruses</taxon>
        <taxon>Duplodnaviria</taxon>
        <taxon>Heunggongvirae</taxon>
        <taxon>Uroviricota</taxon>
        <taxon>Caudoviricetes</taxon>
        <taxon>Peduoviridae</taxon>
        <taxon>Maltschvirus</taxon>
        <taxon>Maltschvirus maltsch</taxon>
    </lineage>
</organism>
<gene>
    <name evidence="1" type="ORF">UFOVP116_339</name>
</gene>
<proteinExistence type="predicted"/>
<dbReference type="InterPro" id="IPR013783">
    <property type="entry name" value="Ig-like_fold"/>
</dbReference>
<dbReference type="EMBL" id="LR796237">
    <property type="protein sequence ID" value="CAB4130239.1"/>
    <property type="molecule type" value="Genomic_DNA"/>
</dbReference>
<dbReference type="Pfam" id="PF05345">
    <property type="entry name" value="He_PIG"/>
    <property type="match status" value="1"/>
</dbReference>
<dbReference type="Gene3D" id="2.60.40.10">
    <property type="entry name" value="Immunoglobulins"/>
    <property type="match status" value="1"/>
</dbReference>
<evidence type="ECO:0008006" key="2">
    <source>
        <dbReference type="Google" id="ProtNLM"/>
    </source>
</evidence>
<evidence type="ECO:0000313" key="1">
    <source>
        <dbReference type="EMBL" id="CAB4130239.1"/>
    </source>
</evidence>